<name>V3ZL64_LOTGI</name>
<dbReference type="GeneID" id="20233498"/>
<dbReference type="HOGENOM" id="CLU_099584_0_0_1"/>
<dbReference type="KEGG" id="lgi:LOTGIDRAFT_133932"/>
<dbReference type="Proteomes" id="UP000030746">
    <property type="component" value="Unassembled WGS sequence"/>
</dbReference>
<dbReference type="RefSeq" id="XP_009066095.1">
    <property type="nucleotide sequence ID" value="XM_009067847.1"/>
</dbReference>
<sequence>MQYFIFSVYFSLLSVSLLTCHLINIEFLVLFQTVGDTSAAQASGGQNGPQIWERPWSVDEIRKSAYNWTLAGDAGLLQHLQEFSQRIISRTHEIEKSVEGLVHEAKLTDVRVNNVFNGFMMLANTQFVENRVYDEDVNAMEKKQDEQKKDQEKTREEREAELIPKVTAALKYGVDVIDQAFEALDTNVANSDSEDDEDVNYRVDPILEAKDPYVTRPMPCLIGGPDFLQDDNVGLTEYESGKSI</sequence>
<reference evidence="1 2" key="1">
    <citation type="journal article" date="2013" name="Nature">
        <title>Insights into bilaterian evolution from three spiralian genomes.</title>
        <authorList>
            <person name="Simakov O."/>
            <person name="Marletaz F."/>
            <person name="Cho S.J."/>
            <person name="Edsinger-Gonzales E."/>
            <person name="Havlak P."/>
            <person name="Hellsten U."/>
            <person name="Kuo D.H."/>
            <person name="Larsson T."/>
            <person name="Lv J."/>
            <person name="Arendt D."/>
            <person name="Savage R."/>
            <person name="Osoegawa K."/>
            <person name="de Jong P."/>
            <person name="Grimwood J."/>
            <person name="Chapman J.A."/>
            <person name="Shapiro H."/>
            <person name="Aerts A."/>
            <person name="Otillar R.P."/>
            <person name="Terry A.Y."/>
            <person name="Boore J.L."/>
            <person name="Grigoriev I.V."/>
            <person name="Lindberg D.R."/>
            <person name="Seaver E.C."/>
            <person name="Weisblat D.A."/>
            <person name="Putnam N.H."/>
            <person name="Rokhsar D.S."/>
        </authorList>
    </citation>
    <scope>NUCLEOTIDE SEQUENCE [LARGE SCALE GENOMIC DNA]</scope>
</reference>
<dbReference type="OrthoDB" id="751084at2759"/>
<protein>
    <submittedName>
        <fullName evidence="1">Uncharacterized protein</fullName>
    </submittedName>
</protein>
<evidence type="ECO:0000313" key="2">
    <source>
        <dbReference type="Proteomes" id="UP000030746"/>
    </source>
</evidence>
<accession>V3ZL64</accession>
<dbReference type="OMA" id="EDSIATC"/>
<gene>
    <name evidence="1" type="ORF">LOTGIDRAFT_133932</name>
</gene>
<dbReference type="EMBL" id="KB203771">
    <property type="protein sequence ID" value="ESO83145.1"/>
    <property type="molecule type" value="Genomic_DNA"/>
</dbReference>
<proteinExistence type="predicted"/>
<keyword evidence="2" id="KW-1185">Reference proteome</keyword>
<dbReference type="AlphaFoldDB" id="V3ZL64"/>
<evidence type="ECO:0000313" key="1">
    <source>
        <dbReference type="EMBL" id="ESO83145.1"/>
    </source>
</evidence>
<organism evidence="1 2">
    <name type="scientific">Lottia gigantea</name>
    <name type="common">Giant owl limpet</name>
    <dbReference type="NCBI Taxonomy" id="225164"/>
    <lineage>
        <taxon>Eukaryota</taxon>
        <taxon>Metazoa</taxon>
        <taxon>Spiralia</taxon>
        <taxon>Lophotrochozoa</taxon>
        <taxon>Mollusca</taxon>
        <taxon>Gastropoda</taxon>
        <taxon>Patellogastropoda</taxon>
        <taxon>Lottioidea</taxon>
        <taxon>Lottiidae</taxon>
        <taxon>Lottia</taxon>
    </lineage>
</organism>
<dbReference type="CTD" id="20233498"/>
<dbReference type="STRING" id="225164.V3ZL64"/>